<evidence type="ECO:0000313" key="1">
    <source>
        <dbReference type="EMBL" id="KAF9063517.1"/>
    </source>
</evidence>
<evidence type="ECO:0000313" key="2">
    <source>
        <dbReference type="Proteomes" id="UP000772434"/>
    </source>
</evidence>
<dbReference type="EMBL" id="JADNRY010000145">
    <property type="protein sequence ID" value="KAF9063517.1"/>
    <property type="molecule type" value="Genomic_DNA"/>
</dbReference>
<proteinExistence type="predicted"/>
<feature type="non-terminal residue" evidence="1">
    <location>
        <position position="154"/>
    </location>
</feature>
<gene>
    <name evidence="1" type="ORF">BDP27DRAFT_1188848</name>
</gene>
<protein>
    <submittedName>
        <fullName evidence="1">Uncharacterized protein</fullName>
    </submittedName>
</protein>
<organism evidence="1 2">
    <name type="scientific">Rhodocollybia butyracea</name>
    <dbReference type="NCBI Taxonomy" id="206335"/>
    <lineage>
        <taxon>Eukaryota</taxon>
        <taxon>Fungi</taxon>
        <taxon>Dikarya</taxon>
        <taxon>Basidiomycota</taxon>
        <taxon>Agaricomycotina</taxon>
        <taxon>Agaricomycetes</taxon>
        <taxon>Agaricomycetidae</taxon>
        <taxon>Agaricales</taxon>
        <taxon>Marasmiineae</taxon>
        <taxon>Omphalotaceae</taxon>
        <taxon>Rhodocollybia</taxon>
    </lineage>
</organism>
<reference evidence="1" key="1">
    <citation type="submission" date="2020-11" db="EMBL/GenBank/DDBJ databases">
        <authorList>
            <consortium name="DOE Joint Genome Institute"/>
            <person name="Ahrendt S."/>
            <person name="Riley R."/>
            <person name="Andreopoulos W."/>
            <person name="Labutti K."/>
            <person name="Pangilinan J."/>
            <person name="Ruiz-Duenas F.J."/>
            <person name="Barrasa J.M."/>
            <person name="Sanchez-Garcia M."/>
            <person name="Camarero S."/>
            <person name="Miyauchi S."/>
            <person name="Serrano A."/>
            <person name="Linde D."/>
            <person name="Babiker R."/>
            <person name="Drula E."/>
            <person name="Ayuso-Fernandez I."/>
            <person name="Pacheco R."/>
            <person name="Padilla G."/>
            <person name="Ferreira P."/>
            <person name="Barriuso J."/>
            <person name="Kellner H."/>
            <person name="Castanera R."/>
            <person name="Alfaro M."/>
            <person name="Ramirez L."/>
            <person name="Pisabarro A.G."/>
            <person name="Kuo A."/>
            <person name="Tritt A."/>
            <person name="Lipzen A."/>
            <person name="He G."/>
            <person name="Yan M."/>
            <person name="Ng V."/>
            <person name="Cullen D."/>
            <person name="Martin F."/>
            <person name="Rosso M.-N."/>
            <person name="Henrissat B."/>
            <person name="Hibbett D."/>
            <person name="Martinez A.T."/>
            <person name="Grigoriev I.V."/>
        </authorList>
    </citation>
    <scope>NUCLEOTIDE SEQUENCE</scope>
    <source>
        <strain evidence="1">AH 40177</strain>
    </source>
</reference>
<accession>A0A9P5PHX0</accession>
<keyword evidence="2" id="KW-1185">Reference proteome</keyword>
<comment type="caution">
    <text evidence="1">The sequence shown here is derived from an EMBL/GenBank/DDBJ whole genome shotgun (WGS) entry which is preliminary data.</text>
</comment>
<name>A0A9P5PHX0_9AGAR</name>
<feature type="non-terminal residue" evidence="1">
    <location>
        <position position="1"/>
    </location>
</feature>
<dbReference type="Proteomes" id="UP000772434">
    <property type="component" value="Unassembled WGS sequence"/>
</dbReference>
<sequence>VEDIRIAQQYINTLRAASLKNGDLDEATLDLLSHPIQEPFVLGETDDNKDLFLSMELFLGLINGSQDEYTAAATAFKRRCPEVNPLSYERVRKQVLEISGVRPIVNDMCPNSCMAYTGPFAEHNSCIKCGESRYWPGTEIRRQEFHTLPIAPYI</sequence>
<dbReference type="OrthoDB" id="2742740at2759"/>
<dbReference type="AlphaFoldDB" id="A0A9P5PHX0"/>